<dbReference type="Proteomes" id="UP000230607">
    <property type="component" value="Chromosome 1"/>
</dbReference>
<protein>
    <submittedName>
        <fullName evidence="2">Uncharacterized protein</fullName>
    </submittedName>
</protein>
<evidence type="ECO:0000256" key="1">
    <source>
        <dbReference type="SAM" id="MobiDB-lite"/>
    </source>
</evidence>
<feature type="region of interest" description="Disordered" evidence="1">
    <location>
        <begin position="1"/>
        <end position="36"/>
    </location>
</feature>
<evidence type="ECO:0000313" key="2">
    <source>
        <dbReference type="EMBL" id="SMH72225.1"/>
    </source>
</evidence>
<gene>
    <name evidence="2" type="ORF">NCS_30065</name>
</gene>
<organism evidence="2 3">
    <name type="scientific">Candidatus Nitrosotalea okcheonensis</name>
    <dbReference type="NCBI Taxonomy" id="1903276"/>
    <lineage>
        <taxon>Archaea</taxon>
        <taxon>Nitrososphaerota</taxon>
        <taxon>Nitrososphaeria</taxon>
        <taxon>Nitrosotaleales</taxon>
        <taxon>Nitrosotaleaceae</taxon>
        <taxon>Nitrosotalea</taxon>
    </lineage>
</organism>
<name>A0A2H1FHH7_9ARCH</name>
<sequence>MQSSTKKPKEMPELSPEIEEKVSRIESGRITGKKYTPEEYIKHIDEVLKD</sequence>
<feature type="compositionally biased region" description="Basic and acidic residues" evidence="1">
    <location>
        <begin position="7"/>
        <end position="27"/>
    </location>
</feature>
<dbReference type="OrthoDB" id="376766at2157"/>
<reference evidence="3" key="1">
    <citation type="submission" date="2017-03" db="EMBL/GenBank/DDBJ databases">
        <authorList>
            <person name="Herbold C."/>
        </authorList>
    </citation>
    <scope>NUCLEOTIDE SEQUENCE [LARGE SCALE GENOMIC DNA]</scope>
</reference>
<dbReference type="EMBL" id="LT841358">
    <property type="protein sequence ID" value="SMH72225.1"/>
    <property type="molecule type" value="Genomic_DNA"/>
</dbReference>
<evidence type="ECO:0000313" key="3">
    <source>
        <dbReference type="Proteomes" id="UP000230607"/>
    </source>
</evidence>
<dbReference type="RefSeq" id="WP_157928040.1">
    <property type="nucleotide sequence ID" value="NZ_LT841358.1"/>
</dbReference>
<keyword evidence="3" id="KW-1185">Reference proteome</keyword>
<proteinExistence type="predicted"/>
<dbReference type="AlphaFoldDB" id="A0A2H1FHH7"/>
<accession>A0A2H1FHH7</accession>